<feature type="transmembrane region" description="Helical" evidence="7">
    <location>
        <begin position="85"/>
        <end position="107"/>
    </location>
</feature>
<evidence type="ECO:0000313" key="9">
    <source>
        <dbReference type="EMBL" id="AKG35184.1"/>
    </source>
</evidence>
<evidence type="ECO:0000259" key="8">
    <source>
        <dbReference type="PROSITE" id="PS50928"/>
    </source>
</evidence>
<dbReference type="GO" id="GO:0005886">
    <property type="term" value="C:plasma membrane"/>
    <property type="evidence" value="ECO:0007669"/>
    <property type="project" value="UniProtKB-SubCell"/>
</dbReference>
<dbReference type="Gene3D" id="1.10.3720.10">
    <property type="entry name" value="MetI-like"/>
    <property type="match status" value="1"/>
</dbReference>
<feature type="transmembrane region" description="Helical" evidence="7">
    <location>
        <begin position="247"/>
        <end position="270"/>
    </location>
</feature>
<evidence type="ECO:0000256" key="7">
    <source>
        <dbReference type="RuleBase" id="RU363032"/>
    </source>
</evidence>
<dbReference type="PATRIC" id="fig|1333534.5.peg.2623"/>
<evidence type="ECO:0000256" key="4">
    <source>
        <dbReference type="ARBA" id="ARBA00022692"/>
    </source>
</evidence>
<dbReference type="Pfam" id="PF00528">
    <property type="entry name" value="BPD_transp_1"/>
    <property type="match status" value="1"/>
</dbReference>
<protein>
    <submittedName>
        <fullName evidence="9">ABC transporter permease</fullName>
    </submittedName>
</protein>
<dbReference type="Proteomes" id="UP000034189">
    <property type="component" value="Chromosome"/>
</dbReference>
<dbReference type="HOGENOM" id="CLU_016047_1_1_9"/>
<dbReference type="GO" id="GO:0055085">
    <property type="term" value="P:transmembrane transport"/>
    <property type="evidence" value="ECO:0007669"/>
    <property type="project" value="InterPro"/>
</dbReference>
<dbReference type="PROSITE" id="PS50928">
    <property type="entry name" value="ABC_TM1"/>
    <property type="match status" value="1"/>
</dbReference>
<dbReference type="InterPro" id="IPR035906">
    <property type="entry name" value="MetI-like_sf"/>
</dbReference>
<keyword evidence="5 7" id="KW-1133">Transmembrane helix</keyword>
<keyword evidence="4 7" id="KW-0812">Transmembrane</keyword>
<feature type="transmembrane region" description="Helical" evidence="7">
    <location>
        <begin position="149"/>
        <end position="170"/>
    </location>
</feature>
<keyword evidence="6 7" id="KW-0472">Membrane</keyword>
<gene>
    <name evidence="9" type="ORF">VK70_11880</name>
</gene>
<dbReference type="SUPFAM" id="SSF161098">
    <property type="entry name" value="MetI-like"/>
    <property type="match status" value="1"/>
</dbReference>
<reference evidence="9 10" key="1">
    <citation type="submission" date="2015-03" db="EMBL/GenBank/DDBJ databases">
        <authorList>
            <person name="Abdul Halim M."/>
        </authorList>
    </citation>
    <scope>NUCLEOTIDE SEQUENCE [LARGE SCALE GENOMIC DNA]</scope>
    <source>
        <strain evidence="9 10">ATCC 35681</strain>
    </source>
</reference>
<dbReference type="CDD" id="cd06261">
    <property type="entry name" value="TM_PBP2"/>
    <property type="match status" value="1"/>
</dbReference>
<dbReference type="PANTHER" id="PTHR43744:SF12">
    <property type="entry name" value="ABC TRANSPORTER PERMEASE PROTEIN MG189-RELATED"/>
    <property type="match status" value="1"/>
</dbReference>
<evidence type="ECO:0000256" key="6">
    <source>
        <dbReference type="ARBA" id="ARBA00023136"/>
    </source>
</evidence>
<dbReference type="InterPro" id="IPR000515">
    <property type="entry name" value="MetI-like"/>
</dbReference>
<reference evidence="9 10" key="2">
    <citation type="journal article" date="2016" name="Genome Announc.">
        <title>Genome Sequence of a Gram-Positive Diazotroph, Paenibacillus durus Type Strain ATCC 35681.</title>
        <authorList>
            <person name="Halim M.A."/>
            <person name="Rahman A.Y."/>
            <person name="Sim K.S."/>
            <person name="Yam H.C."/>
            <person name="Rahim A.A."/>
            <person name="Ghazali A.H."/>
            <person name="Najimudin N."/>
        </authorList>
    </citation>
    <scope>NUCLEOTIDE SEQUENCE [LARGE SCALE GENOMIC DNA]</scope>
    <source>
        <strain evidence="9 10">ATCC 35681</strain>
    </source>
</reference>
<feature type="transmembrane region" description="Helical" evidence="7">
    <location>
        <begin position="17"/>
        <end position="39"/>
    </location>
</feature>
<feature type="domain" description="ABC transmembrane type-1" evidence="8">
    <location>
        <begin position="81"/>
        <end position="270"/>
    </location>
</feature>
<evidence type="ECO:0000256" key="2">
    <source>
        <dbReference type="ARBA" id="ARBA00022448"/>
    </source>
</evidence>
<comment type="subcellular location">
    <subcellularLocation>
        <location evidence="1 7">Cell membrane</location>
        <topology evidence="1 7">Multi-pass membrane protein</topology>
    </subcellularLocation>
</comment>
<evidence type="ECO:0000256" key="5">
    <source>
        <dbReference type="ARBA" id="ARBA00022989"/>
    </source>
</evidence>
<evidence type="ECO:0000313" key="10">
    <source>
        <dbReference type="Proteomes" id="UP000034189"/>
    </source>
</evidence>
<comment type="similarity">
    <text evidence="7">Belongs to the binding-protein-dependent transport system permease family.</text>
</comment>
<dbReference type="AlphaFoldDB" id="A0A0F7FAD3"/>
<dbReference type="PANTHER" id="PTHR43744">
    <property type="entry name" value="ABC TRANSPORTER PERMEASE PROTEIN MG189-RELATED-RELATED"/>
    <property type="match status" value="1"/>
</dbReference>
<feature type="transmembrane region" description="Helical" evidence="7">
    <location>
        <begin position="191"/>
        <end position="213"/>
    </location>
</feature>
<keyword evidence="2 7" id="KW-0813">Transport</keyword>
<feature type="transmembrane region" description="Helical" evidence="7">
    <location>
        <begin position="116"/>
        <end position="137"/>
    </location>
</feature>
<accession>A0A0F7FAD3</accession>
<proteinExistence type="inferred from homology"/>
<keyword evidence="3" id="KW-1003">Cell membrane</keyword>
<evidence type="ECO:0000256" key="3">
    <source>
        <dbReference type="ARBA" id="ARBA00022475"/>
    </source>
</evidence>
<organism evidence="9 10">
    <name type="scientific">Paenibacillus durus ATCC 35681</name>
    <dbReference type="NCBI Taxonomy" id="1333534"/>
    <lineage>
        <taxon>Bacteria</taxon>
        <taxon>Bacillati</taxon>
        <taxon>Bacillota</taxon>
        <taxon>Bacilli</taxon>
        <taxon>Bacillales</taxon>
        <taxon>Paenibacillaceae</taxon>
        <taxon>Paenibacillus</taxon>
    </lineage>
</organism>
<sequence length="285" mass="32213">MNNGRGDQDMRNTRTKVLLYALNIIMSLLFIIPLLWMVVSSLKPENQIFADLSSLKSLLPLHITLDNYRMAFERIPLMKFLFNSLFYVSVICISGLGVNSICGYALAKLRFRGSEFILVCIIALMIVPFESILMPLYLVVNALHWVNTWFALIVPFIANCFSIFMFRQFFMDIPNEILESASIDGSGPLKTFASIVVPLSGPVFATVFILDFISHWGDFMWPILVTTGESLRNIQLGIQTFFTLPPIYYGQIMATLTFTTVPIIVLFLLLQKYYVQGITSAGIKG</sequence>
<dbReference type="EMBL" id="CP011114">
    <property type="protein sequence ID" value="AKG35184.1"/>
    <property type="molecule type" value="Genomic_DNA"/>
</dbReference>
<evidence type="ECO:0000256" key="1">
    <source>
        <dbReference type="ARBA" id="ARBA00004651"/>
    </source>
</evidence>
<name>A0A0F7FAD3_PAEDU</name>